<dbReference type="Proteomes" id="UP000324222">
    <property type="component" value="Unassembled WGS sequence"/>
</dbReference>
<feature type="signal peptide" evidence="1">
    <location>
        <begin position="1"/>
        <end position="17"/>
    </location>
</feature>
<accession>A0A5B7HB73</accession>
<evidence type="ECO:0000313" key="2">
    <source>
        <dbReference type="EMBL" id="MPC65994.1"/>
    </source>
</evidence>
<gene>
    <name evidence="2" type="ORF">E2C01_060137</name>
</gene>
<feature type="chain" id="PRO_5022686771" evidence="1">
    <location>
        <begin position="18"/>
        <end position="79"/>
    </location>
</feature>
<keyword evidence="1" id="KW-0732">Signal</keyword>
<keyword evidence="3" id="KW-1185">Reference proteome</keyword>
<name>A0A5B7HB73_PORTR</name>
<evidence type="ECO:0000256" key="1">
    <source>
        <dbReference type="SAM" id="SignalP"/>
    </source>
</evidence>
<comment type="caution">
    <text evidence="2">The sequence shown here is derived from an EMBL/GenBank/DDBJ whole genome shotgun (WGS) entry which is preliminary data.</text>
</comment>
<proteinExistence type="predicted"/>
<protein>
    <submittedName>
        <fullName evidence="2">Uncharacterized protein</fullName>
    </submittedName>
</protein>
<dbReference type="EMBL" id="VSRR010024136">
    <property type="protein sequence ID" value="MPC65994.1"/>
    <property type="molecule type" value="Genomic_DNA"/>
</dbReference>
<dbReference type="AlphaFoldDB" id="A0A5B7HB73"/>
<organism evidence="2 3">
    <name type="scientific">Portunus trituberculatus</name>
    <name type="common">Swimming crab</name>
    <name type="synonym">Neptunus trituberculatus</name>
    <dbReference type="NCBI Taxonomy" id="210409"/>
    <lineage>
        <taxon>Eukaryota</taxon>
        <taxon>Metazoa</taxon>
        <taxon>Ecdysozoa</taxon>
        <taxon>Arthropoda</taxon>
        <taxon>Crustacea</taxon>
        <taxon>Multicrustacea</taxon>
        <taxon>Malacostraca</taxon>
        <taxon>Eumalacostraca</taxon>
        <taxon>Eucarida</taxon>
        <taxon>Decapoda</taxon>
        <taxon>Pleocyemata</taxon>
        <taxon>Brachyura</taxon>
        <taxon>Eubrachyura</taxon>
        <taxon>Portunoidea</taxon>
        <taxon>Portunidae</taxon>
        <taxon>Portuninae</taxon>
        <taxon>Portunus</taxon>
    </lineage>
</organism>
<sequence>MPVVLALTLVVSEGSWAGKEVAVLGRDKKRNGYKESLVENRYGGGIRCDDMNGSGDGGSGDEELRGMARGDNYFFLGVM</sequence>
<evidence type="ECO:0000313" key="3">
    <source>
        <dbReference type="Proteomes" id="UP000324222"/>
    </source>
</evidence>
<reference evidence="2 3" key="1">
    <citation type="submission" date="2019-05" db="EMBL/GenBank/DDBJ databases">
        <title>Another draft genome of Portunus trituberculatus and its Hox gene families provides insights of decapod evolution.</title>
        <authorList>
            <person name="Jeong J.-H."/>
            <person name="Song I."/>
            <person name="Kim S."/>
            <person name="Choi T."/>
            <person name="Kim D."/>
            <person name="Ryu S."/>
            <person name="Kim W."/>
        </authorList>
    </citation>
    <scope>NUCLEOTIDE SEQUENCE [LARGE SCALE GENOMIC DNA]</scope>
    <source>
        <tissue evidence="2">Muscle</tissue>
    </source>
</reference>